<gene>
    <name evidence="2" type="ORF">H5410_053088</name>
</gene>
<reference evidence="2 3" key="1">
    <citation type="submission" date="2020-09" db="EMBL/GenBank/DDBJ databases">
        <title>De no assembly of potato wild relative species, Solanum commersonii.</title>
        <authorList>
            <person name="Cho K."/>
        </authorList>
    </citation>
    <scope>NUCLEOTIDE SEQUENCE [LARGE SCALE GENOMIC DNA]</scope>
    <source>
        <strain evidence="2">LZ3.2</strain>
        <tissue evidence="2">Leaf</tissue>
    </source>
</reference>
<proteinExistence type="predicted"/>
<evidence type="ECO:0000256" key="1">
    <source>
        <dbReference type="SAM" id="MobiDB-lite"/>
    </source>
</evidence>
<evidence type="ECO:0000313" key="3">
    <source>
        <dbReference type="Proteomes" id="UP000824120"/>
    </source>
</evidence>
<evidence type="ECO:0000313" key="2">
    <source>
        <dbReference type="EMBL" id="KAG5582461.1"/>
    </source>
</evidence>
<dbReference type="Proteomes" id="UP000824120">
    <property type="component" value="Chromosome 10"/>
</dbReference>
<keyword evidence="3" id="KW-1185">Reference proteome</keyword>
<feature type="region of interest" description="Disordered" evidence="1">
    <location>
        <begin position="1"/>
        <end position="39"/>
    </location>
</feature>
<accession>A0A9J5X4Z3</accession>
<name>A0A9J5X4Z3_SOLCO</name>
<sequence length="96" mass="10575">MAQEAMLGKAHRGKKAQSVVLQENSQVETELNNPETPPKVTMEISKLEAPEHWADVVHTSASSISNAGFKLDYVVPEMQGEIPITVIELGDIEYEI</sequence>
<comment type="caution">
    <text evidence="2">The sequence shown here is derived from an EMBL/GenBank/DDBJ whole genome shotgun (WGS) entry which is preliminary data.</text>
</comment>
<dbReference type="EMBL" id="JACXVP010000010">
    <property type="protein sequence ID" value="KAG5582461.1"/>
    <property type="molecule type" value="Genomic_DNA"/>
</dbReference>
<organism evidence="2 3">
    <name type="scientific">Solanum commersonii</name>
    <name type="common">Commerson's wild potato</name>
    <name type="synonym">Commerson's nightshade</name>
    <dbReference type="NCBI Taxonomy" id="4109"/>
    <lineage>
        <taxon>Eukaryota</taxon>
        <taxon>Viridiplantae</taxon>
        <taxon>Streptophyta</taxon>
        <taxon>Embryophyta</taxon>
        <taxon>Tracheophyta</taxon>
        <taxon>Spermatophyta</taxon>
        <taxon>Magnoliopsida</taxon>
        <taxon>eudicotyledons</taxon>
        <taxon>Gunneridae</taxon>
        <taxon>Pentapetalae</taxon>
        <taxon>asterids</taxon>
        <taxon>lamiids</taxon>
        <taxon>Solanales</taxon>
        <taxon>Solanaceae</taxon>
        <taxon>Solanoideae</taxon>
        <taxon>Solaneae</taxon>
        <taxon>Solanum</taxon>
    </lineage>
</organism>
<dbReference type="AlphaFoldDB" id="A0A9J5X4Z3"/>
<protein>
    <submittedName>
        <fullName evidence="2">Uncharacterized protein</fullName>
    </submittedName>
</protein>
<feature type="compositionally biased region" description="Polar residues" evidence="1">
    <location>
        <begin position="19"/>
        <end position="34"/>
    </location>
</feature>